<reference evidence="3 4" key="1">
    <citation type="journal article" date="2019" name="Int. J. Syst. Evol. Microbiol.">
        <title>The Global Catalogue of Microorganisms (GCM) 10K type strain sequencing project: providing services to taxonomists for standard genome sequencing and annotation.</title>
        <authorList>
            <consortium name="The Broad Institute Genomics Platform"/>
            <consortium name="The Broad Institute Genome Sequencing Center for Infectious Disease"/>
            <person name="Wu L."/>
            <person name="Ma J."/>
        </authorList>
    </citation>
    <scope>NUCLEOTIDE SEQUENCE [LARGE SCALE GENOMIC DNA]</scope>
    <source>
        <strain evidence="3 4">JCM 13581</strain>
    </source>
</reference>
<dbReference type="Gene3D" id="3.30.565.10">
    <property type="entry name" value="Histidine kinase-like ATPase, C-terminal domain"/>
    <property type="match status" value="1"/>
</dbReference>
<keyword evidence="1" id="KW-0808">Transferase</keyword>
<dbReference type="Pfam" id="PF13581">
    <property type="entry name" value="HATPase_c_2"/>
    <property type="match status" value="1"/>
</dbReference>
<dbReference type="InterPro" id="IPR003594">
    <property type="entry name" value="HATPase_dom"/>
</dbReference>
<gene>
    <name evidence="3" type="ORF">GCM10009716_36800</name>
</gene>
<dbReference type="CDD" id="cd16936">
    <property type="entry name" value="HATPase_RsbW-like"/>
    <property type="match status" value="1"/>
</dbReference>
<dbReference type="SUPFAM" id="SSF55874">
    <property type="entry name" value="ATPase domain of HSP90 chaperone/DNA topoisomerase II/histidine kinase"/>
    <property type="match status" value="1"/>
</dbReference>
<dbReference type="PANTHER" id="PTHR35526:SF3">
    <property type="entry name" value="ANTI-SIGMA-F FACTOR RSBW"/>
    <property type="match status" value="1"/>
</dbReference>
<keyword evidence="1" id="KW-0418">Kinase</keyword>
<evidence type="ECO:0000256" key="1">
    <source>
        <dbReference type="ARBA" id="ARBA00022527"/>
    </source>
</evidence>
<name>A0ABN2PLR4_9ACTN</name>
<dbReference type="EMBL" id="BAAAMJ010000042">
    <property type="protein sequence ID" value="GAA1925212.1"/>
    <property type="molecule type" value="Genomic_DNA"/>
</dbReference>
<evidence type="ECO:0000313" key="3">
    <source>
        <dbReference type="EMBL" id="GAA1925212.1"/>
    </source>
</evidence>
<organism evidence="3 4">
    <name type="scientific">Streptomyces sodiiphilus</name>
    <dbReference type="NCBI Taxonomy" id="226217"/>
    <lineage>
        <taxon>Bacteria</taxon>
        <taxon>Bacillati</taxon>
        <taxon>Actinomycetota</taxon>
        <taxon>Actinomycetes</taxon>
        <taxon>Kitasatosporales</taxon>
        <taxon>Streptomycetaceae</taxon>
        <taxon>Streptomyces</taxon>
    </lineage>
</organism>
<protein>
    <recommendedName>
        <fullName evidence="2">Histidine kinase/HSP90-like ATPase domain-containing protein</fullName>
    </recommendedName>
</protein>
<dbReference type="Proteomes" id="UP001501303">
    <property type="component" value="Unassembled WGS sequence"/>
</dbReference>
<feature type="domain" description="Histidine kinase/HSP90-like ATPase" evidence="2">
    <location>
        <begin position="65"/>
        <end position="134"/>
    </location>
</feature>
<sequence length="161" mass="17294">MAATGTDRPRVLPWNAALRPGMLKTTFHIPERSEGGPPSQEAAFQVCVMRRLALVLLVKCGLNHLADDVALIVSELTTNAIVHSGGTEITLSLDIDNDVLHIAVRDGMPGRPAARAPDDDEENGRGLQLVRWIAGERHGAWGTSDEGATTWCDLPVAEVGR</sequence>
<keyword evidence="4" id="KW-1185">Reference proteome</keyword>
<proteinExistence type="predicted"/>
<dbReference type="PANTHER" id="PTHR35526">
    <property type="entry name" value="ANTI-SIGMA-F FACTOR RSBW-RELATED"/>
    <property type="match status" value="1"/>
</dbReference>
<evidence type="ECO:0000259" key="2">
    <source>
        <dbReference type="Pfam" id="PF13581"/>
    </source>
</evidence>
<comment type="caution">
    <text evidence="3">The sequence shown here is derived from an EMBL/GenBank/DDBJ whole genome shotgun (WGS) entry which is preliminary data.</text>
</comment>
<dbReference type="InterPro" id="IPR050267">
    <property type="entry name" value="Anti-sigma-factor_SerPK"/>
</dbReference>
<accession>A0ABN2PLR4</accession>
<evidence type="ECO:0000313" key="4">
    <source>
        <dbReference type="Proteomes" id="UP001501303"/>
    </source>
</evidence>
<dbReference type="InterPro" id="IPR036890">
    <property type="entry name" value="HATPase_C_sf"/>
</dbReference>
<keyword evidence="1" id="KW-0723">Serine/threonine-protein kinase</keyword>